<evidence type="ECO:0000256" key="1">
    <source>
        <dbReference type="ARBA" id="ARBA00010641"/>
    </source>
</evidence>
<reference evidence="7" key="1">
    <citation type="submission" date="2016-10" db="EMBL/GenBank/DDBJ databases">
        <authorList>
            <person name="Varghese N."/>
            <person name="Submissions S."/>
        </authorList>
    </citation>
    <scope>NUCLEOTIDE SEQUENCE [LARGE SCALE GENOMIC DNA]</scope>
    <source>
        <strain evidence="7">DSM 18733</strain>
    </source>
</reference>
<dbReference type="AlphaFoldDB" id="A0A1H7W1I5"/>
<name>A0A1H7W1I5_OLID1</name>
<keyword evidence="3" id="KW-0731">Sigma factor</keyword>
<dbReference type="InterPro" id="IPR013324">
    <property type="entry name" value="RNA_pol_sigma_r3/r4-like"/>
</dbReference>
<dbReference type="GO" id="GO:0006352">
    <property type="term" value="P:DNA-templated transcription initiation"/>
    <property type="evidence" value="ECO:0007669"/>
    <property type="project" value="InterPro"/>
</dbReference>
<dbReference type="GO" id="GO:0003677">
    <property type="term" value="F:DNA binding"/>
    <property type="evidence" value="ECO:0007669"/>
    <property type="project" value="InterPro"/>
</dbReference>
<protein>
    <submittedName>
        <fullName evidence="6">RNA polymerase sigma-70 factor, ECF subfamily</fullName>
    </submittedName>
</protein>
<proteinExistence type="inferred from homology"/>
<evidence type="ECO:0000313" key="6">
    <source>
        <dbReference type="EMBL" id="SEM15351.1"/>
    </source>
</evidence>
<feature type="domain" description="RNA polymerase sigma factor 70 region 4 type 2" evidence="5">
    <location>
        <begin position="121"/>
        <end position="172"/>
    </location>
</feature>
<comment type="similarity">
    <text evidence="1">Belongs to the sigma-70 factor family. ECF subfamily.</text>
</comment>
<dbReference type="EMBL" id="FOAF01000008">
    <property type="protein sequence ID" value="SEM15351.1"/>
    <property type="molecule type" value="Genomic_DNA"/>
</dbReference>
<keyword evidence="7" id="KW-1185">Reference proteome</keyword>
<dbReference type="SUPFAM" id="SSF88659">
    <property type="entry name" value="Sigma3 and sigma4 domains of RNA polymerase sigma factors"/>
    <property type="match status" value="1"/>
</dbReference>
<accession>A0A1H7W1I5</accession>
<dbReference type="InterPro" id="IPR014284">
    <property type="entry name" value="RNA_pol_sigma-70_dom"/>
</dbReference>
<dbReference type="NCBIfam" id="TIGR02985">
    <property type="entry name" value="Sig70_bacteroi1"/>
    <property type="match status" value="1"/>
</dbReference>
<evidence type="ECO:0000313" key="7">
    <source>
        <dbReference type="Proteomes" id="UP000199421"/>
    </source>
</evidence>
<evidence type="ECO:0000259" key="5">
    <source>
        <dbReference type="Pfam" id="PF08281"/>
    </source>
</evidence>
<dbReference type="InterPro" id="IPR039425">
    <property type="entry name" value="RNA_pol_sigma-70-like"/>
</dbReference>
<keyword evidence="2" id="KW-0805">Transcription regulation</keyword>
<sequence>MSDIDIFQKLKSGDIKAFEQIYDKYWSKLFDQAHRRLADEEIVKEFIQDLFTELWLNKGKIEIHTSLSSYLQQSLKFKIFNHYKSQQVQERYKEFVNIQASLRSGNSNQTEEHLNYTDLHQALKKCIEKLPKQAQRVYKLKQEDGLTYPEIAALLQISISTVEKHIIRALKTIREELKYFFLLLFFIF</sequence>
<dbReference type="GO" id="GO:0016987">
    <property type="term" value="F:sigma factor activity"/>
    <property type="evidence" value="ECO:0007669"/>
    <property type="project" value="UniProtKB-KW"/>
</dbReference>
<dbReference type="Gene3D" id="1.10.10.10">
    <property type="entry name" value="Winged helix-like DNA-binding domain superfamily/Winged helix DNA-binding domain"/>
    <property type="match status" value="1"/>
</dbReference>
<dbReference type="InterPro" id="IPR013249">
    <property type="entry name" value="RNA_pol_sigma70_r4_t2"/>
</dbReference>
<organism evidence="6 7">
    <name type="scientific">Olivibacter domesticus</name>
    <name type="common">Pseudosphingobacterium domesticum</name>
    <dbReference type="NCBI Taxonomy" id="407022"/>
    <lineage>
        <taxon>Bacteria</taxon>
        <taxon>Pseudomonadati</taxon>
        <taxon>Bacteroidota</taxon>
        <taxon>Sphingobacteriia</taxon>
        <taxon>Sphingobacteriales</taxon>
        <taxon>Sphingobacteriaceae</taxon>
        <taxon>Olivibacter</taxon>
    </lineage>
</organism>
<keyword evidence="4" id="KW-0804">Transcription</keyword>
<dbReference type="STRING" id="407022.SAMN05661044_04376"/>
<evidence type="ECO:0000256" key="4">
    <source>
        <dbReference type="ARBA" id="ARBA00023163"/>
    </source>
</evidence>
<gene>
    <name evidence="6" type="ORF">SAMN05661044_04376</name>
</gene>
<dbReference type="Gene3D" id="1.10.1740.10">
    <property type="match status" value="1"/>
</dbReference>
<evidence type="ECO:0000256" key="3">
    <source>
        <dbReference type="ARBA" id="ARBA00023082"/>
    </source>
</evidence>
<dbReference type="Proteomes" id="UP000199421">
    <property type="component" value="Unassembled WGS sequence"/>
</dbReference>
<dbReference type="NCBIfam" id="TIGR02937">
    <property type="entry name" value="sigma70-ECF"/>
    <property type="match status" value="1"/>
</dbReference>
<evidence type="ECO:0000256" key="2">
    <source>
        <dbReference type="ARBA" id="ARBA00023015"/>
    </source>
</evidence>
<dbReference type="Pfam" id="PF08281">
    <property type="entry name" value="Sigma70_r4_2"/>
    <property type="match status" value="1"/>
</dbReference>
<dbReference type="InterPro" id="IPR036388">
    <property type="entry name" value="WH-like_DNA-bd_sf"/>
</dbReference>
<dbReference type="PANTHER" id="PTHR43133">
    <property type="entry name" value="RNA POLYMERASE ECF-TYPE SIGMA FACTO"/>
    <property type="match status" value="1"/>
</dbReference>
<dbReference type="CDD" id="cd06171">
    <property type="entry name" value="Sigma70_r4"/>
    <property type="match status" value="1"/>
</dbReference>
<dbReference type="InterPro" id="IPR013325">
    <property type="entry name" value="RNA_pol_sigma_r2"/>
</dbReference>
<dbReference type="PANTHER" id="PTHR43133:SF46">
    <property type="entry name" value="RNA POLYMERASE SIGMA-70 FACTOR ECF SUBFAMILY"/>
    <property type="match status" value="1"/>
</dbReference>
<dbReference type="SUPFAM" id="SSF88946">
    <property type="entry name" value="Sigma2 domain of RNA polymerase sigma factors"/>
    <property type="match status" value="1"/>
</dbReference>
<dbReference type="InterPro" id="IPR014327">
    <property type="entry name" value="RNA_pol_sigma70_bacteroid"/>
</dbReference>